<reference evidence="9 10" key="1">
    <citation type="submission" date="2016-11" db="EMBL/GenBank/DDBJ databases">
        <title>The macronuclear genome of Stentor coeruleus: a giant cell with tiny introns.</title>
        <authorList>
            <person name="Slabodnick M."/>
            <person name="Ruby J.G."/>
            <person name="Reiff S.B."/>
            <person name="Swart E.C."/>
            <person name="Gosai S."/>
            <person name="Prabakaran S."/>
            <person name="Witkowska E."/>
            <person name="Larue G.E."/>
            <person name="Fisher S."/>
            <person name="Freeman R.M."/>
            <person name="Gunawardena J."/>
            <person name="Chu W."/>
            <person name="Stover N.A."/>
            <person name="Gregory B.D."/>
            <person name="Nowacki M."/>
            <person name="Derisi J."/>
            <person name="Roy S.W."/>
            <person name="Marshall W.F."/>
            <person name="Sood P."/>
        </authorList>
    </citation>
    <scope>NUCLEOTIDE SEQUENCE [LARGE SCALE GENOMIC DNA]</scope>
    <source>
        <strain evidence="9">WM001</strain>
    </source>
</reference>
<dbReference type="GO" id="GO:0031514">
    <property type="term" value="C:motile cilium"/>
    <property type="evidence" value="ECO:0007669"/>
    <property type="project" value="UniProtKB-SubCell"/>
</dbReference>
<keyword evidence="4" id="KW-0677">Repeat</keyword>
<evidence type="ECO:0000256" key="3">
    <source>
        <dbReference type="ARBA" id="ARBA00022490"/>
    </source>
</evidence>
<keyword evidence="6" id="KW-0969">Cilium</keyword>
<dbReference type="EMBL" id="MPUH01002183">
    <property type="protein sequence ID" value="OMJ65375.1"/>
    <property type="molecule type" value="Genomic_DNA"/>
</dbReference>
<evidence type="ECO:0000313" key="9">
    <source>
        <dbReference type="EMBL" id="OMJ65375.1"/>
    </source>
</evidence>
<evidence type="ECO:0000256" key="8">
    <source>
        <dbReference type="ARBA" id="ARBA00023273"/>
    </source>
</evidence>
<evidence type="ECO:0000256" key="1">
    <source>
        <dbReference type="ARBA" id="ARBA00004230"/>
    </source>
</evidence>
<comment type="subcellular location">
    <subcellularLocation>
        <location evidence="1">Cell projection</location>
        <location evidence="1">Cilium</location>
        <location evidence="1">Flagellum</location>
    </subcellularLocation>
    <subcellularLocation>
        <location evidence="2">Cytoplasm</location>
        <location evidence="2">Cytoskeleton</location>
        <location evidence="2">Cilium axoneme</location>
    </subcellularLocation>
</comment>
<evidence type="ECO:0000256" key="7">
    <source>
        <dbReference type="ARBA" id="ARBA00023212"/>
    </source>
</evidence>
<evidence type="ECO:0000256" key="4">
    <source>
        <dbReference type="ARBA" id="ARBA00022737"/>
    </source>
</evidence>
<dbReference type="Pfam" id="PF02493">
    <property type="entry name" value="MORN"/>
    <property type="match status" value="2"/>
</dbReference>
<protein>
    <recommendedName>
        <fullName evidence="11">MORN repeat-containing protein 5</fullName>
    </recommendedName>
</protein>
<dbReference type="PANTHER" id="PTHR46613:SF1">
    <property type="entry name" value="RADIAL SPOKE HEAD 10 HOMOLOG B-RELATED"/>
    <property type="match status" value="1"/>
</dbReference>
<dbReference type="Gene3D" id="2.20.110.10">
    <property type="entry name" value="Histone H3 K4-specific methyltransferase SET7/9 N-terminal domain"/>
    <property type="match status" value="1"/>
</dbReference>
<keyword evidence="8" id="KW-0966">Cell projection</keyword>
<dbReference type="PANTHER" id="PTHR46613">
    <property type="entry name" value="RADIAL SPOKE HEAD 10 HOMOLOG B-RELATED"/>
    <property type="match status" value="1"/>
</dbReference>
<evidence type="ECO:0008006" key="11">
    <source>
        <dbReference type="Google" id="ProtNLM"/>
    </source>
</evidence>
<dbReference type="Proteomes" id="UP000187209">
    <property type="component" value="Unassembled WGS sequence"/>
</dbReference>
<accession>A0A1R2ALT0</accession>
<evidence type="ECO:0000256" key="2">
    <source>
        <dbReference type="ARBA" id="ARBA00004430"/>
    </source>
</evidence>
<organism evidence="9 10">
    <name type="scientific">Stentor coeruleus</name>
    <dbReference type="NCBI Taxonomy" id="5963"/>
    <lineage>
        <taxon>Eukaryota</taxon>
        <taxon>Sar</taxon>
        <taxon>Alveolata</taxon>
        <taxon>Ciliophora</taxon>
        <taxon>Postciliodesmatophora</taxon>
        <taxon>Heterotrichea</taxon>
        <taxon>Heterotrichida</taxon>
        <taxon>Stentoridae</taxon>
        <taxon>Stentor</taxon>
    </lineage>
</organism>
<dbReference type="SUPFAM" id="SSF82185">
    <property type="entry name" value="Histone H3 K4-specific methyltransferase SET7/9 N-terminal domain"/>
    <property type="match status" value="1"/>
</dbReference>
<dbReference type="InterPro" id="IPR003409">
    <property type="entry name" value="MORN"/>
</dbReference>
<keyword evidence="7" id="KW-0206">Cytoskeleton</keyword>
<keyword evidence="10" id="KW-1185">Reference proteome</keyword>
<dbReference type="AlphaFoldDB" id="A0A1R2ALT0"/>
<name>A0A1R2ALT0_9CILI</name>
<dbReference type="GO" id="GO:0005930">
    <property type="term" value="C:axoneme"/>
    <property type="evidence" value="ECO:0007669"/>
    <property type="project" value="UniProtKB-SubCell"/>
</dbReference>
<dbReference type="OrthoDB" id="312720at2759"/>
<evidence type="ECO:0000313" key="10">
    <source>
        <dbReference type="Proteomes" id="UP000187209"/>
    </source>
</evidence>
<comment type="caution">
    <text evidence="9">The sequence shown here is derived from an EMBL/GenBank/DDBJ whole genome shotgun (WGS) entry which is preliminary data.</text>
</comment>
<evidence type="ECO:0000256" key="5">
    <source>
        <dbReference type="ARBA" id="ARBA00022846"/>
    </source>
</evidence>
<sequence length="68" mass="7825">MTSVDPDTLYHYHDDEINSEYKPPGIEEYTGGYENGIRYGKETCIYANGDIYEGNWENGKKHGEGKFK</sequence>
<keyword evidence="3" id="KW-0963">Cytoplasm</keyword>
<evidence type="ECO:0000256" key="6">
    <source>
        <dbReference type="ARBA" id="ARBA00023069"/>
    </source>
</evidence>
<keyword evidence="5" id="KW-0282">Flagellum</keyword>
<proteinExistence type="predicted"/>
<gene>
    <name evidence="9" type="ORF">SteCoe_38351</name>
</gene>